<comment type="caution">
    <text evidence="2">The sequence shown here is derived from an EMBL/GenBank/DDBJ whole genome shotgun (WGS) entry which is preliminary data.</text>
</comment>
<feature type="compositionally biased region" description="Polar residues" evidence="1">
    <location>
        <begin position="42"/>
        <end position="57"/>
    </location>
</feature>
<dbReference type="AlphaFoldDB" id="A0A915YV79"/>
<dbReference type="OrthoDB" id="2339981at2759"/>
<feature type="region of interest" description="Disordered" evidence="1">
    <location>
        <begin position="494"/>
        <end position="518"/>
    </location>
</feature>
<feature type="compositionally biased region" description="Low complexity" evidence="1">
    <location>
        <begin position="229"/>
        <end position="240"/>
    </location>
</feature>
<feature type="compositionally biased region" description="Low complexity" evidence="1">
    <location>
        <begin position="199"/>
        <end position="208"/>
    </location>
</feature>
<sequence length="590" mass="69686">MNKNKKTSLQEKRVKSQTPYSHQDDSSYSEEISYSRRKSISLNMNRSQTRDNVSLNRNRGRTRDNVPLNRSRSNSPYTHQDNISLNRSRSNSPYAHQDNVSLNRNRSNSPYTHQDNVSLNRNRGRTRDNVPLNRSRSNSPYAHQDNVSLNRNRSNSPYTHQDNVSLNRNRGRTRDNVSLNRSRSNSPYAHQDNVSLNGSRSRSPYSRRGNVSLNGSRSHSPYSHRQVISLSRNRNRSSYASREDVLLNRNRKRTPHSSHRGNYLLNVRDIERERRESNVGEENHGRNKSRERNLEEISELRTAISDLGREVRGLRQEKEDQPRTQHSWSPDPSSTRYTKVRKVLEPMDHEYKKAFRDEIVQILKGLDDSLTIDHKNRWTDIERHVTQDTIPAIKRVLGNKFQYTDIELKKVLQNLHRHRRDAYNVSKDPLKSKVNKRRTGINTRRKDKKERRQRGFRHMLSRRDQKLTDLQPSIPWDDWIEGLEAIINDSSYHSDEISESDEEKVQEEKNRNIRPSRNENSNHVIHVYDKQWRSSKIRNFLRHADLTGESIQNIKVGRKRWYNDQLYIENNSKPPRNVPAWAISSSYRSE</sequence>
<evidence type="ECO:0000313" key="3">
    <source>
        <dbReference type="Proteomes" id="UP000684084"/>
    </source>
</evidence>
<gene>
    <name evidence="2" type="ORF">CHRIB12_LOCUS4184</name>
</gene>
<feature type="region of interest" description="Disordered" evidence="1">
    <location>
        <begin position="1"/>
        <end position="265"/>
    </location>
</feature>
<organism evidence="2 3">
    <name type="scientific">Rhizophagus irregularis</name>
    <dbReference type="NCBI Taxonomy" id="588596"/>
    <lineage>
        <taxon>Eukaryota</taxon>
        <taxon>Fungi</taxon>
        <taxon>Fungi incertae sedis</taxon>
        <taxon>Mucoromycota</taxon>
        <taxon>Glomeromycotina</taxon>
        <taxon>Glomeromycetes</taxon>
        <taxon>Glomerales</taxon>
        <taxon>Glomeraceae</taxon>
        <taxon>Rhizophagus</taxon>
    </lineage>
</organism>
<evidence type="ECO:0000256" key="1">
    <source>
        <dbReference type="SAM" id="MobiDB-lite"/>
    </source>
</evidence>
<feature type="compositionally biased region" description="Basic and acidic residues" evidence="1">
    <location>
        <begin position="308"/>
        <end position="323"/>
    </location>
</feature>
<feature type="compositionally biased region" description="Polar residues" evidence="1">
    <location>
        <begin position="209"/>
        <end position="228"/>
    </location>
</feature>
<evidence type="ECO:0000313" key="2">
    <source>
        <dbReference type="EMBL" id="CAB5346300.1"/>
    </source>
</evidence>
<dbReference type="Proteomes" id="UP000684084">
    <property type="component" value="Unassembled WGS sequence"/>
</dbReference>
<dbReference type="VEuPathDB" id="FungiDB:RhiirFUN_000644"/>
<feature type="region of interest" description="Disordered" evidence="1">
    <location>
        <begin position="308"/>
        <end position="335"/>
    </location>
</feature>
<name>A0A915YV79_9GLOM</name>
<feature type="compositionally biased region" description="Basic residues" evidence="1">
    <location>
        <begin position="249"/>
        <end position="259"/>
    </location>
</feature>
<reference evidence="2" key="1">
    <citation type="submission" date="2020-05" db="EMBL/GenBank/DDBJ databases">
        <authorList>
            <person name="Rincon C."/>
            <person name="Sanders R I."/>
            <person name="Robbins C."/>
            <person name="Chaturvedi A."/>
        </authorList>
    </citation>
    <scope>NUCLEOTIDE SEQUENCE</scope>
    <source>
        <strain evidence="2">CHB12</strain>
    </source>
</reference>
<feature type="compositionally biased region" description="Polar residues" evidence="1">
    <location>
        <begin position="324"/>
        <end position="335"/>
    </location>
</feature>
<protein>
    <submittedName>
        <fullName evidence="2">Uncharacterized protein</fullName>
    </submittedName>
</protein>
<dbReference type="EMBL" id="CAGKOT010000006">
    <property type="protein sequence ID" value="CAB5346300.1"/>
    <property type="molecule type" value="Genomic_DNA"/>
</dbReference>
<feature type="compositionally biased region" description="Polar residues" evidence="1">
    <location>
        <begin position="68"/>
        <end position="121"/>
    </location>
</feature>
<proteinExistence type="predicted"/>
<feature type="compositionally biased region" description="Polar residues" evidence="1">
    <location>
        <begin position="132"/>
        <end position="168"/>
    </location>
</feature>
<accession>A0A915YV79</accession>
<feature type="region of interest" description="Disordered" evidence="1">
    <location>
        <begin position="275"/>
        <end position="294"/>
    </location>
</feature>
<feature type="compositionally biased region" description="Polar residues" evidence="1">
    <location>
        <begin position="176"/>
        <end position="198"/>
    </location>
</feature>